<dbReference type="EMBL" id="JAJUBC010000001">
    <property type="protein sequence ID" value="MDD1791698.1"/>
    <property type="molecule type" value="Genomic_DNA"/>
</dbReference>
<dbReference type="InterPro" id="IPR036291">
    <property type="entry name" value="NAD(P)-bd_dom_sf"/>
</dbReference>
<dbReference type="PANTHER" id="PTHR12126">
    <property type="entry name" value="NADH-UBIQUINONE OXIDOREDUCTASE 39 KDA SUBUNIT-RELATED"/>
    <property type="match status" value="1"/>
</dbReference>
<evidence type="ECO:0000259" key="2">
    <source>
        <dbReference type="Pfam" id="PF05368"/>
    </source>
</evidence>
<feature type="domain" description="NmrA-like" evidence="2">
    <location>
        <begin position="6"/>
        <end position="117"/>
    </location>
</feature>
<evidence type="ECO:0000313" key="4">
    <source>
        <dbReference type="Proteomes" id="UP001149400"/>
    </source>
</evidence>
<dbReference type="SUPFAM" id="SSF51735">
    <property type="entry name" value="NAD(P)-binding Rossmann-fold domains"/>
    <property type="match status" value="1"/>
</dbReference>
<dbReference type="Pfam" id="PF11066">
    <property type="entry name" value="DUF2867"/>
    <property type="match status" value="1"/>
</dbReference>
<dbReference type="InterPro" id="IPR008030">
    <property type="entry name" value="NmrA-like"/>
</dbReference>
<organism evidence="3 4">
    <name type="scientific">Enterovibrio gelatinilyticus</name>
    <dbReference type="NCBI Taxonomy" id="2899819"/>
    <lineage>
        <taxon>Bacteria</taxon>
        <taxon>Pseudomonadati</taxon>
        <taxon>Pseudomonadota</taxon>
        <taxon>Gammaproteobacteria</taxon>
        <taxon>Vibrionales</taxon>
        <taxon>Vibrionaceae</taxon>
        <taxon>Enterovibrio</taxon>
    </lineage>
</organism>
<evidence type="ECO:0000313" key="3">
    <source>
        <dbReference type="EMBL" id="MDD1791698.1"/>
    </source>
</evidence>
<feature type="transmembrane region" description="Helical" evidence="1">
    <location>
        <begin position="452"/>
        <end position="474"/>
    </location>
</feature>
<keyword evidence="1" id="KW-0472">Membrane</keyword>
<keyword evidence="4" id="KW-1185">Reference proteome</keyword>
<keyword evidence="1" id="KW-1133">Transmembrane helix</keyword>
<sequence length="487" mass="54061">MQAVTGKVLVIGATGYIGHHLVSELLKNQYTVVAASRRLSRVRNQPWFEHPCLESQQVDLYHGDGLSRALEGVSTVFYLAHGMASGSDFYQYELDMAHHMSRALANSMVKRVVYLGATQPEGVSSTHLAARKATGNILRDSGKQIIEIRAGIVIGSGSAAFEVMRDIVSHLPIITAPVTIQSQSRPIALDTMIGYLIAAITFPIQDSATFDASGPEVISYENQMRRFARIINKRITIFKVPFLTPNMATHWLSIVTTVPKPIAQSLIHGLNYNLLPTGTDLSTQISLPQISFEQAVESALSNESDVVKNDIWGFDSEALARWHKGYGYYPKQAGFCVDTDATAHDLWHKIRHVGGDEGYFFGDALWTLRAYMDAAVGGNALKKRRPAPDSLKVGDYIDSWKVIRCEDNLHLSLLFGMKAPGLGRLEFTIVDHGEYRTLDIRAWWHPAGFRGLLYWFAMMPAHLFIFRGMAFALAKKSGAKVITPSHR</sequence>
<keyword evidence="1" id="KW-0812">Transmembrane</keyword>
<dbReference type="Pfam" id="PF05368">
    <property type="entry name" value="NmrA"/>
    <property type="match status" value="1"/>
</dbReference>
<dbReference type="Proteomes" id="UP001149400">
    <property type="component" value="Unassembled WGS sequence"/>
</dbReference>
<dbReference type="InterPro" id="IPR021295">
    <property type="entry name" value="DUF2867"/>
</dbReference>
<reference evidence="3" key="1">
    <citation type="submission" date="2021-12" db="EMBL/GenBank/DDBJ databases">
        <title>Enterovibrio ZSDZ35 sp. nov. and Enterovibrio ZSDZ42 sp. nov., isolated from coastal seawater in Qingdao.</title>
        <authorList>
            <person name="Zhang P."/>
        </authorList>
    </citation>
    <scope>NUCLEOTIDE SEQUENCE</scope>
    <source>
        <strain evidence="3">ZSDZ42</strain>
    </source>
</reference>
<dbReference type="PANTHER" id="PTHR12126:SF11">
    <property type="entry name" value="NADH DEHYDROGENASE [UBIQUINONE] 1 ALPHA SUBCOMPLEX SUBUNIT 9, MITOCHONDRIAL"/>
    <property type="match status" value="1"/>
</dbReference>
<protein>
    <submittedName>
        <fullName evidence="3">SDR family oxidoreductase</fullName>
    </submittedName>
</protein>
<dbReference type="InterPro" id="IPR051207">
    <property type="entry name" value="ComplexI_NDUFA9_subunit"/>
</dbReference>
<evidence type="ECO:0000256" key="1">
    <source>
        <dbReference type="SAM" id="Phobius"/>
    </source>
</evidence>
<dbReference type="RefSeq" id="WP_274162648.1">
    <property type="nucleotide sequence ID" value="NZ_JAJUBC010000001.1"/>
</dbReference>
<gene>
    <name evidence="3" type="ORF">LRP50_00960</name>
</gene>
<proteinExistence type="predicted"/>
<name>A0ABT5QUM0_9GAMM</name>
<comment type="caution">
    <text evidence="3">The sequence shown here is derived from an EMBL/GenBank/DDBJ whole genome shotgun (WGS) entry which is preliminary data.</text>
</comment>
<dbReference type="Gene3D" id="3.40.50.720">
    <property type="entry name" value="NAD(P)-binding Rossmann-like Domain"/>
    <property type="match status" value="1"/>
</dbReference>
<accession>A0ABT5QUM0</accession>